<name>A0A9P7V6G5_9ASCO</name>
<evidence type="ECO:0000256" key="3">
    <source>
        <dbReference type="ARBA" id="ARBA00009045"/>
    </source>
</evidence>
<evidence type="ECO:0000256" key="7">
    <source>
        <dbReference type="ARBA" id="ARBA00022801"/>
    </source>
</evidence>
<feature type="transmembrane region" description="Helical" evidence="14">
    <location>
        <begin position="20"/>
        <end position="39"/>
    </location>
</feature>
<keyword evidence="17" id="KW-1185">Reference proteome</keyword>
<keyword evidence="8 14" id="KW-1133">Transmembrane helix</keyword>
<dbReference type="EC" id="3.4.21.105" evidence="4"/>
<evidence type="ECO:0000256" key="10">
    <source>
        <dbReference type="ARBA" id="ARBA00037147"/>
    </source>
</evidence>
<keyword evidence="6 14" id="KW-0812">Transmembrane</keyword>
<evidence type="ECO:0000256" key="14">
    <source>
        <dbReference type="SAM" id="Phobius"/>
    </source>
</evidence>
<dbReference type="GO" id="GO:0004252">
    <property type="term" value="F:serine-type endopeptidase activity"/>
    <property type="evidence" value="ECO:0007669"/>
    <property type="project" value="InterPro"/>
</dbReference>
<evidence type="ECO:0000256" key="2">
    <source>
        <dbReference type="ARBA" id="ARBA00004257"/>
    </source>
</evidence>
<evidence type="ECO:0000313" key="17">
    <source>
        <dbReference type="Proteomes" id="UP000790833"/>
    </source>
</evidence>
<dbReference type="InterPro" id="IPR022764">
    <property type="entry name" value="Peptidase_S54_rhomboid_dom"/>
</dbReference>
<evidence type="ECO:0000259" key="15">
    <source>
        <dbReference type="Pfam" id="PF01694"/>
    </source>
</evidence>
<comment type="caution">
    <text evidence="16">The sequence shown here is derived from an EMBL/GenBank/DDBJ whole genome shotgun (WGS) entry which is preliminary data.</text>
</comment>
<evidence type="ECO:0000256" key="9">
    <source>
        <dbReference type="ARBA" id="ARBA00023136"/>
    </source>
</evidence>
<comment type="subcellular location">
    <subcellularLocation>
        <location evidence="2">Golgi apparatus</location>
        <location evidence="2">cis-Golgi network membrane</location>
        <topology evidence="2">Multi-pass membrane protein</topology>
    </subcellularLocation>
</comment>
<dbReference type="PANTHER" id="PTHR43066:SF1">
    <property type="entry name" value="RHOMBOID PROTEIN 2"/>
    <property type="match status" value="1"/>
</dbReference>
<feature type="region of interest" description="Disordered" evidence="13">
    <location>
        <begin position="264"/>
        <end position="286"/>
    </location>
</feature>
<reference evidence="16" key="1">
    <citation type="submission" date="2021-03" db="EMBL/GenBank/DDBJ databases">
        <authorList>
            <person name="Palmer J.M."/>
        </authorList>
    </citation>
    <scope>NUCLEOTIDE SEQUENCE</scope>
    <source>
        <strain evidence="16">ARV_011</strain>
    </source>
</reference>
<dbReference type="OrthoDB" id="10257275at2759"/>
<dbReference type="AlphaFoldDB" id="A0A9P7V6G5"/>
<feature type="transmembrane region" description="Helical" evidence="14">
    <location>
        <begin position="129"/>
        <end position="146"/>
    </location>
</feature>
<dbReference type="EMBL" id="JAHMUF010000023">
    <property type="protein sequence ID" value="KAG7191794.1"/>
    <property type="molecule type" value="Genomic_DNA"/>
</dbReference>
<sequence length="286" mass="32176">MVISSGTGYGYLDQAMGTLSQYPALMVGYAVFTLFMVLIDINQSVSYKLGLQGKSLFEFDLNRISLYVIVHRNLFHWLINTVTLMPLLWKFEPKFGTILTGVTLNLLAVVAAIQYCIVCQILGIHQEDYVIGSSGICFLFFTYNCYMDHFTHPVIHTFRYLGREFKVKALHFPFIVLAICFVLLPDSSFLGHLCGILSGFLLGRGYLKVLYPPSKALLFIEQKLATPISMLTPLVTYYKEEQVMNSRVHGPPSSVVDIEANLPGTIRPSPPPQRTQFELESRVLGS</sequence>
<dbReference type="SUPFAM" id="SSF144091">
    <property type="entry name" value="Rhomboid-like"/>
    <property type="match status" value="1"/>
</dbReference>
<dbReference type="Proteomes" id="UP000790833">
    <property type="component" value="Unassembled WGS sequence"/>
</dbReference>
<organism evidence="16 17">
    <name type="scientific">Scheffersomyces spartinae</name>
    <dbReference type="NCBI Taxonomy" id="45513"/>
    <lineage>
        <taxon>Eukaryota</taxon>
        <taxon>Fungi</taxon>
        <taxon>Dikarya</taxon>
        <taxon>Ascomycota</taxon>
        <taxon>Saccharomycotina</taxon>
        <taxon>Pichiomycetes</taxon>
        <taxon>Debaryomycetaceae</taxon>
        <taxon>Scheffersomyces</taxon>
    </lineage>
</organism>
<dbReference type="PANTHER" id="PTHR43066">
    <property type="entry name" value="RHOMBOID-RELATED PROTEIN"/>
    <property type="match status" value="1"/>
</dbReference>
<comment type="catalytic activity">
    <reaction evidence="1">
        <text>Cleaves type-1 transmembrane domains using a catalytic dyad composed of serine and histidine that are contributed by different transmembrane domains.</text>
        <dbReference type="EC" id="3.4.21.105"/>
    </reaction>
</comment>
<keyword evidence="7" id="KW-0378">Hydrolase</keyword>
<protein>
    <recommendedName>
        <fullName evidence="11">Rhomboid-type serine protease 2</fullName>
        <ecNumber evidence="4">3.4.21.105</ecNumber>
    </recommendedName>
    <alternativeName>
        <fullName evidence="12">Rhomboid protein 2</fullName>
    </alternativeName>
</protein>
<keyword evidence="9 14" id="KW-0472">Membrane</keyword>
<evidence type="ECO:0000256" key="13">
    <source>
        <dbReference type="SAM" id="MobiDB-lite"/>
    </source>
</evidence>
<evidence type="ECO:0000256" key="5">
    <source>
        <dbReference type="ARBA" id="ARBA00022670"/>
    </source>
</evidence>
<evidence type="ECO:0000256" key="4">
    <source>
        <dbReference type="ARBA" id="ARBA00013039"/>
    </source>
</evidence>
<proteinExistence type="inferred from homology"/>
<feature type="transmembrane region" description="Helical" evidence="14">
    <location>
        <begin position="95"/>
        <end position="123"/>
    </location>
</feature>
<evidence type="ECO:0000256" key="6">
    <source>
        <dbReference type="ARBA" id="ARBA00022692"/>
    </source>
</evidence>
<feature type="domain" description="Peptidase S54 rhomboid" evidence="15">
    <location>
        <begin position="61"/>
        <end position="206"/>
    </location>
</feature>
<dbReference type="GO" id="GO:0005794">
    <property type="term" value="C:Golgi apparatus"/>
    <property type="evidence" value="ECO:0007669"/>
    <property type="project" value="UniProtKB-SubCell"/>
</dbReference>
<accession>A0A9P7V6G5</accession>
<gene>
    <name evidence="16" type="primary">RBD2</name>
    <name evidence="16" type="ORF">KQ657_002759</name>
</gene>
<evidence type="ECO:0000313" key="16">
    <source>
        <dbReference type="EMBL" id="KAG7191794.1"/>
    </source>
</evidence>
<keyword evidence="5 16" id="KW-0645">Protease</keyword>
<dbReference type="RefSeq" id="XP_043047346.1">
    <property type="nucleotide sequence ID" value="XM_043193509.1"/>
</dbReference>
<dbReference type="Pfam" id="PF01694">
    <property type="entry name" value="Rhomboid"/>
    <property type="match status" value="1"/>
</dbReference>
<feature type="compositionally biased region" description="Basic and acidic residues" evidence="13">
    <location>
        <begin position="277"/>
        <end position="286"/>
    </location>
</feature>
<evidence type="ECO:0000256" key="8">
    <source>
        <dbReference type="ARBA" id="ARBA00022989"/>
    </source>
</evidence>
<evidence type="ECO:0000256" key="12">
    <source>
        <dbReference type="ARBA" id="ARBA00042081"/>
    </source>
</evidence>
<evidence type="ECO:0000256" key="11">
    <source>
        <dbReference type="ARBA" id="ARBA00039804"/>
    </source>
</evidence>
<dbReference type="GO" id="GO:0006508">
    <property type="term" value="P:proteolysis"/>
    <property type="evidence" value="ECO:0007669"/>
    <property type="project" value="UniProtKB-KW"/>
</dbReference>
<dbReference type="InterPro" id="IPR035952">
    <property type="entry name" value="Rhomboid-like_sf"/>
</dbReference>
<dbReference type="GeneID" id="66116133"/>
<feature type="transmembrane region" description="Helical" evidence="14">
    <location>
        <begin position="167"/>
        <end position="184"/>
    </location>
</feature>
<comment type="similarity">
    <text evidence="3">Belongs to the peptidase S54 family.</text>
</comment>
<comment type="function">
    <text evidence="10">Probable rhomboid-type serine protease that catalyzes intramembrane proteolysis.</text>
</comment>
<dbReference type="GO" id="GO:0016020">
    <property type="term" value="C:membrane"/>
    <property type="evidence" value="ECO:0007669"/>
    <property type="project" value="InterPro"/>
</dbReference>
<evidence type="ECO:0000256" key="1">
    <source>
        <dbReference type="ARBA" id="ARBA00000156"/>
    </source>
</evidence>
<dbReference type="Gene3D" id="1.20.1540.10">
    <property type="entry name" value="Rhomboid-like"/>
    <property type="match status" value="1"/>
</dbReference>